<dbReference type="Gene3D" id="3.40.109.10">
    <property type="entry name" value="NADH Oxidase"/>
    <property type="match status" value="1"/>
</dbReference>
<proteinExistence type="inferred from homology"/>
<protein>
    <submittedName>
        <fullName evidence="4">Coenzyme F420:L-glutamate ligase</fullName>
        <ecNumber evidence="4">6.3.2.31</ecNumber>
        <ecNumber evidence="4">6.3.2.34</ecNumber>
    </submittedName>
</protein>
<dbReference type="EC" id="6.3.2.34" evidence="4"/>
<evidence type="ECO:0000313" key="4">
    <source>
        <dbReference type="EMBL" id="OHW63437.1"/>
    </source>
</evidence>
<dbReference type="STRING" id="39480.EUAN_03010"/>
<feature type="domain" description="Nitroreductase" evidence="3">
    <location>
        <begin position="7"/>
        <end position="156"/>
    </location>
</feature>
<dbReference type="GO" id="GO:0052618">
    <property type="term" value="F:coenzyme F420-0:L-glutamate ligase activity"/>
    <property type="evidence" value="ECO:0007669"/>
    <property type="project" value="UniProtKB-EC"/>
</dbReference>
<organism evidence="4 5">
    <name type="scientific">Andreesenia angusta</name>
    <dbReference type="NCBI Taxonomy" id="39480"/>
    <lineage>
        <taxon>Bacteria</taxon>
        <taxon>Bacillati</taxon>
        <taxon>Bacillota</taxon>
        <taxon>Tissierellia</taxon>
        <taxon>Tissierellales</taxon>
        <taxon>Gottschalkiaceae</taxon>
        <taxon>Andreesenia</taxon>
    </lineage>
</organism>
<dbReference type="PANTHER" id="PTHR43673:SF10">
    <property type="entry name" value="NADH DEHYDROGENASE_NAD(P)H NITROREDUCTASE XCC3605-RELATED"/>
    <property type="match status" value="1"/>
</dbReference>
<keyword evidence="4" id="KW-0436">Ligase</keyword>
<dbReference type="AlphaFoldDB" id="A0A1S1VB32"/>
<dbReference type="EMBL" id="MKIE01000001">
    <property type="protein sequence ID" value="OHW63437.1"/>
    <property type="molecule type" value="Genomic_DNA"/>
</dbReference>
<keyword evidence="2" id="KW-0560">Oxidoreductase</keyword>
<sequence length="178" mass="19931">MDAITAISERKGIKKFHDQSLPKVIIENILDLATKAPSCKNRQPWKFAIVQGDMILELKDLVESSPKDLDIDLTCVENASAVIFVFNRLSRTEDDYSENKLIMDSLSIGSAIQNILLVSETFKLGSLLVSDFIELGDEVAEWLGESDQLVSGILIGFPDENPKGRPKVHYSEVSKWYE</sequence>
<gene>
    <name evidence="4" type="primary">fbiB</name>
    <name evidence="4" type="ORF">EUAN_03010</name>
</gene>
<evidence type="ECO:0000259" key="3">
    <source>
        <dbReference type="Pfam" id="PF00881"/>
    </source>
</evidence>
<dbReference type="EC" id="6.3.2.31" evidence="4"/>
<keyword evidence="5" id="KW-1185">Reference proteome</keyword>
<dbReference type="InterPro" id="IPR000415">
    <property type="entry name" value="Nitroreductase-like"/>
</dbReference>
<dbReference type="GO" id="GO:0016491">
    <property type="term" value="F:oxidoreductase activity"/>
    <property type="evidence" value="ECO:0007669"/>
    <property type="project" value="UniProtKB-KW"/>
</dbReference>
<comment type="similarity">
    <text evidence="1">Belongs to the nitroreductase family.</text>
</comment>
<comment type="caution">
    <text evidence="4">The sequence shown here is derived from an EMBL/GenBank/DDBJ whole genome shotgun (WGS) entry which is preliminary data.</text>
</comment>
<reference evidence="4 5" key="1">
    <citation type="submission" date="2016-09" db="EMBL/GenBank/DDBJ databases">
        <title>Genome sequence of Eubacterium angustum.</title>
        <authorList>
            <person name="Poehlein A."/>
            <person name="Daniel R."/>
        </authorList>
    </citation>
    <scope>NUCLEOTIDE SEQUENCE [LARGE SCALE GENOMIC DNA]</scope>
    <source>
        <strain evidence="4 5">DSM 1989</strain>
    </source>
</reference>
<evidence type="ECO:0000256" key="2">
    <source>
        <dbReference type="ARBA" id="ARBA00023002"/>
    </source>
</evidence>
<dbReference type="PANTHER" id="PTHR43673">
    <property type="entry name" value="NAD(P)H NITROREDUCTASE YDGI-RELATED"/>
    <property type="match status" value="1"/>
</dbReference>
<evidence type="ECO:0000313" key="5">
    <source>
        <dbReference type="Proteomes" id="UP000180254"/>
    </source>
</evidence>
<evidence type="ECO:0000256" key="1">
    <source>
        <dbReference type="ARBA" id="ARBA00007118"/>
    </source>
</evidence>
<name>A0A1S1VB32_9FIRM</name>
<dbReference type="Pfam" id="PF00881">
    <property type="entry name" value="Nitroreductase"/>
    <property type="match status" value="1"/>
</dbReference>
<dbReference type="Proteomes" id="UP000180254">
    <property type="component" value="Unassembled WGS sequence"/>
</dbReference>
<dbReference type="SUPFAM" id="SSF55469">
    <property type="entry name" value="FMN-dependent nitroreductase-like"/>
    <property type="match status" value="1"/>
</dbReference>
<accession>A0A1S1VB32</accession>
<dbReference type="InterPro" id="IPR029479">
    <property type="entry name" value="Nitroreductase"/>
</dbReference>
<dbReference type="GO" id="GO:0052619">
    <property type="term" value="F:coenzyme F420-1:gamma-L-glutamate ligase activity"/>
    <property type="evidence" value="ECO:0007669"/>
    <property type="project" value="UniProtKB-EC"/>
</dbReference>